<name>A0ABR2EVP5_9ROSI</name>
<dbReference type="InterPro" id="IPR039629">
    <property type="entry name" value="R3HDM4"/>
</dbReference>
<sequence>MTNLVGSQLRRRLSFSTLESLAGKCIWLQSEVLEDCLLMELVPHLNADAEEIRGLFAPPPWGDDVPPSAFFMTNVGEWDKFRNTDDG</sequence>
<protein>
    <recommendedName>
        <fullName evidence="1">R3H-associated N-terminal domain-containing protein</fullName>
    </recommendedName>
</protein>
<dbReference type="EMBL" id="JBBPBM010000010">
    <property type="protein sequence ID" value="KAK8565414.1"/>
    <property type="molecule type" value="Genomic_DNA"/>
</dbReference>
<dbReference type="InterPro" id="IPR025952">
    <property type="entry name" value="R3H-assoc_dom"/>
</dbReference>
<feature type="domain" description="R3H-associated N-terminal" evidence="1">
    <location>
        <begin position="33"/>
        <end position="85"/>
    </location>
</feature>
<evidence type="ECO:0000313" key="3">
    <source>
        <dbReference type="Proteomes" id="UP001472677"/>
    </source>
</evidence>
<gene>
    <name evidence="2" type="ORF">V6N12_058977</name>
</gene>
<dbReference type="Pfam" id="PF13902">
    <property type="entry name" value="R3H-assoc"/>
    <property type="match status" value="1"/>
</dbReference>
<organism evidence="2 3">
    <name type="scientific">Hibiscus sabdariffa</name>
    <name type="common">roselle</name>
    <dbReference type="NCBI Taxonomy" id="183260"/>
    <lineage>
        <taxon>Eukaryota</taxon>
        <taxon>Viridiplantae</taxon>
        <taxon>Streptophyta</taxon>
        <taxon>Embryophyta</taxon>
        <taxon>Tracheophyta</taxon>
        <taxon>Spermatophyta</taxon>
        <taxon>Magnoliopsida</taxon>
        <taxon>eudicotyledons</taxon>
        <taxon>Gunneridae</taxon>
        <taxon>Pentapetalae</taxon>
        <taxon>rosids</taxon>
        <taxon>malvids</taxon>
        <taxon>Malvales</taxon>
        <taxon>Malvaceae</taxon>
        <taxon>Malvoideae</taxon>
        <taxon>Hibiscus</taxon>
    </lineage>
</organism>
<comment type="caution">
    <text evidence="2">The sequence shown here is derived from an EMBL/GenBank/DDBJ whole genome shotgun (WGS) entry which is preliminary data.</text>
</comment>
<evidence type="ECO:0000259" key="1">
    <source>
        <dbReference type="Pfam" id="PF13902"/>
    </source>
</evidence>
<keyword evidence="3" id="KW-1185">Reference proteome</keyword>
<dbReference type="Proteomes" id="UP001472677">
    <property type="component" value="Unassembled WGS sequence"/>
</dbReference>
<reference evidence="2 3" key="1">
    <citation type="journal article" date="2024" name="G3 (Bethesda)">
        <title>Genome assembly of Hibiscus sabdariffa L. provides insights into metabolisms of medicinal natural products.</title>
        <authorList>
            <person name="Kim T."/>
        </authorList>
    </citation>
    <scope>NUCLEOTIDE SEQUENCE [LARGE SCALE GENOMIC DNA]</scope>
    <source>
        <strain evidence="2">TK-2024</strain>
        <tissue evidence="2">Old leaves</tissue>
    </source>
</reference>
<proteinExistence type="predicted"/>
<dbReference type="PANTHER" id="PTHR32019:SF2">
    <property type="entry name" value="R3H DOMAIN-CONTAINING PROTEIN 4"/>
    <property type="match status" value="1"/>
</dbReference>
<dbReference type="PANTHER" id="PTHR32019">
    <property type="entry name" value="R3H DOMAIN-CONTAINING PROTEIN 4"/>
    <property type="match status" value="1"/>
</dbReference>
<evidence type="ECO:0000313" key="2">
    <source>
        <dbReference type="EMBL" id="KAK8565414.1"/>
    </source>
</evidence>
<accession>A0ABR2EVP5</accession>